<dbReference type="InterPro" id="IPR036322">
    <property type="entry name" value="WD40_repeat_dom_sf"/>
</dbReference>
<dbReference type="RefSeq" id="WP_036816863.1">
    <property type="nucleotide sequence ID" value="NZ_AVBF01000008.1"/>
</dbReference>
<dbReference type="STRING" id="1385514.N782_01505"/>
<proteinExistence type="predicted"/>
<dbReference type="Gene3D" id="2.130.10.10">
    <property type="entry name" value="YVTN repeat-like/Quinoprotein amine dehydrogenase"/>
    <property type="match status" value="2"/>
</dbReference>
<evidence type="ECO:0000313" key="4">
    <source>
        <dbReference type="EMBL" id="KGP73837.1"/>
    </source>
</evidence>
<protein>
    <submittedName>
        <fullName evidence="4">Uncharacterized protein</fullName>
    </submittedName>
</protein>
<gene>
    <name evidence="4" type="ORF">N782_01505</name>
</gene>
<dbReference type="eggNOG" id="COG2319">
    <property type="taxonomic scope" value="Bacteria"/>
</dbReference>
<dbReference type="OrthoDB" id="494465at2"/>
<dbReference type="PROSITE" id="PS50294">
    <property type="entry name" value="WD_REPEATS_REGION"/>
    <property type="match status" value="3"/>
</dbReference>
<keyword evidence="1 3" id="KW-0853">WD repeat</keyword>
<feature type="repeat" description="WD" evidence="3">
    <location>
        <begin position="48"/>
        <end position="89"/>
    </location>
</feature>
<dbReference type="SUPFAM" id="SSF50978">
    <property type="entry name" value="WD40 repeat-like"/>
    <property type="match status" value="1"/>
</dbReference>
<dbReference type="Proteomes" id="UP000030147">
    <property type="component" value="Unassembled WGS sequence"/>
</dbReference>
<feature type="repeat" description="WD" evidence="3">
    <location>
        <begin position="267"/>
        <end position="293"/>
    </location>
</feature>
<keyword evidence="5" id="KW-1185">Reference proteome</keyword>
<evidence type="ECO:0000313" key="5">
    <source>
        <dbReference type="Proteomes" id="UP000030147"/>
    </source>
</evidence>
<keyword evidence="2" id="KW-0677">Repeat</keyword>
<name>A0A0A2TDF3_9BACI</name>
<dbReference type="InterPro" id="IPR015943">
    <property type="entry name" value="WD40/YVTN_repeat-like_dom_sf"/>
</dbReference>
<feature type="repeat" description="WD" evidence="3">
    <location>
        <begin position="6"/>
        <end position="47"/>
    </location>
</feature>
<evidence type="ECO:0000256" key="2">
    <source>
        <dbReference type="ARBA" id="ARBA00022737"/>
    </source>
</evidence>
<organism evidence="4 5">
    <name type="scientific">Pontibacillus yanchengensis Y32</name>
    <dbReference type="NCBI Taxonomy" id="1385514"/>
    <lineage>
        <taxon>Bacteria</taxon>
        <taxon>Bacillati</taxon>
        <taxon>Bacillota</taxon>
        <taxon>Bacilli</taxon>
        <taxon>Bacillales</taxon>
        <taxon>Bacillaceae</taxon>
        <taxon>Pontibacillus</taxon>
    </lineage>
</organism>
<accession>A0A0A2TDF3</accession>
<dbReference type="PANTHER" id="PTHR19848">
    <property type="entry name" value="WD40 REPEAT PROTEIN"/>
    <property type="match status" value="1"/>
</dbReference>
<dbReference type="SMART" id="SM00320">
    <property type="entry name" value="WD40"/>
    <property type="match status" value="6"/>
</dbReference>
<dbReference type="Pfam" id="PF00400">
    <property type="entry name" value="WD40"/>
    <property type="match status" value="3"/>
</dbReference>
<comment type="caution">
    <text evidence="4">The sequence shown here is derived from an EMBL/GenBank/DDBJ whole genome shotgun (WGS) entry which is preliminary data.</text>
</comment>
<dbReference type="AlphaFoldDB" id="A0A0A2TDF3"/>
<dbReference type="PANTHER" id="PTHR19848:SF8">
    <property type="entry name" value="F-BOX AND WD REPEAT DOMAIN CONTAINING 7"/>
    <property type="match status" value="1"/>
</dbReference>
<evidence type="ECO:0000256" key="1">
    <source>
        <dbReference type="ARBA" id="ARBA00022574"/>
    </source>
</evidence>
<dbReference type="InterPro" id="IPR001680">
    <property type="entry name" value="WD40_rpt"/>
</dbReference>
<dbReference type="PROSITE" id="PS50082">
    <property type="entry name" value="WD_REPEATS_2"/>
    <property type="match status" value="4"/>
</dbReference>
<sequence length="293" mass="32237">MDPLIIHAHTSHVNKVIFSPNEKSLVSAGFSGELKLWDVENGELLQSFEGHTKTVNGIGFVDQGETLLSVSADGSFRKWNVSTGECIKTLDEQKKGIGSLMFAEDESFVVTSSPDYMFAVRHLPEGEISNQLKADKKNVGVMALNQSSSIAAIGGMGNQIRFFNVSTGDQVTSIDAHDTAVMSFQFFDEDKKGVSIGYMGDVKVWDLQKNEVICERTIGEKGYYSLDVSPDETQVAISMPYQVKLLNLSDLNEESNLKVKPKGNYGISYSPSGQYLGLASADKRVRVWTLNER</sequence>
<dbReference type="EMBL" id="AVBF01000008">
    <property type="protein sequence ID" value="KGP73837.1"/>
    <property type="molecule type" value="Genomic_DNA"/>
</dbReference>
<evidence type="ECO:0000256" key="3">
    <source>
        <dbReference type="PROSITE-ProRule" id="PRU00221"/>
    </source>
</evidence>
<feature type="repeat" description="WD" evidence="3">
    <location>
        <begin position="174"/>
        <end position="215"/>
    </location>
</feature>
<reference evidence="4 5" key="1">
    <citation type="journal article" date="2015" name="Stand. Genomic Sci.">
        <title>High quality draft genome sequence of the moderately halophilic bacterium Pontibacillus yanchengensis Y32(T) and comparison among Pontibacillus genomes.</title>
        <authorList>
            <person name="Huang J."/>
            <person name="Qiao Z.X."/>
            <person name="Tang J.W."/>
            <person name="Wang G."/>
        </authorList>
    </citation>
    <scope>NUCLEOTIDE SEQUENCE [LARGE SCALE GENOMIC DNA]</scope>
    <source>
        <strain evidence="4 5">Y32</strain>
    </source>
</reference>